<evidence type="ECO:0000313" key="1">
    <source>
        <dbReference type="EMBL" id="CAD7640275.1"/>
    </source>
</evidence>
<evidence type="ECO:0000313" key="2">
    <source>
        <dbReference type="Proteomes" id="UP000759131"/>
    </source>
</evidence>
<dbReference type="EMBL" id="OC877870">
    <property type="protein sequence ID" value="CAD7640275.1"/>
    <property type="molecule type" value="Genomic_DNA"/>
</dbReference>
<dbReference type="OrthoDB" id="6534347at2759"/>
<organism evidence="1">
    <name type="scientific">Medioppia subpectinata</name>
    <dbReference type="NCBI Taxonomy" id="1979941"/>
    <lineage>
        <taxon>Eukaryota</taxon>
        <taxon>Metazoa</taxon>
        <taxon>Ecdysozoa</taxon>
        <taxon>Arthropoda</taxon>
        <taxon>Chelicerata</taxon>
        <taxon>Arachnida</taxon>
        <taxon>Acari</taxon>
        <taxon>Acariformes</taxon>
        <taxon>Sarcoptiformes</taxon>
        <taxon>Oribatida</taxon>
        <taxon>Brachypylina</taxon>
        <taxon>Oppioidea</taxon>
        <taxon>Oppiidae</taxon>
        <taxon>Medioppia</taxon>
    </lineage>
</organism>
<feature type="non-terminal residue" evidence="1">
    <location>
        <position position="389"/>
    </location>
</feature>
<proteinExistence type="predicted"/>
<protein>
    <submittedName>
        <fullName evidence="1">Uncharacterized protein</fullName>
    </submittedName>
</protein>
<dbReference type="AlphaFoldDB" id="A0A7R9LEY7"/>
<dbReference type="Proteomes" id="UP000759131">
    <property type="component" value="Unassembled WGS sequence"/>
</dbReference>
<sequence length="389" mass="43001">MENLNGCENYSICSDRTDSAVVLPFNQVYNEIRKQIKHNITSNTHVFEYCIIPSDEHLIENLSQLRVRPKSWTSSDNTSLNVCINSDMNSGSVPAPEPQSPTPPLLSQWKPLIPIPLPVSTPILSPLAPGTHPSAPINYLDVELNSDTFATTGSCPHMPYITFTARVGTVWVTAMKFVDDEKWAVIRLVQCLANCPNRETAATVNPLFNTMHSFVPYFLMTAKEYTKLNELKRLFAAKCCEWLTTTDPTIGTDNGSASDGTDIAPVVPETLVTTLTTGSALPALSDTFWVSSTPPMSADPGPKHLVDINELDELLSISATITMAHIFEFTHLCHSVGQAVKIVGALTADNEDWFWSHVSHLMLDSGYGSLNQSIYRLLFTHHVTKYYVI</sequence>
<keyword evidence="2" id="KW-1185">Reference proteome</keyword>
<accession>A0A7R9LEY7</accession>
<dbReference type="EMBL" id="CAJPIZ010023295">
    <property type="protein sequence ID" value="CAG2118183.1"/>
    <property type="molecule type" value="Genomic_DNA"/>
</dbReference>
<name>A0A7R9LEY7_9ACAR</name>
<gene>
    <name evidence="1" type="ORF">OSB1V03_LOCUS18135</name>
</gene>
<reference evidence="1" key="1">
    <citation type="submission" date="2020-11" db="EMBL/GenBank/DDBJ databases">
        <authorList>
            <person name="Tran Van P."/>
        </authorList>
    </citation>
    <scope>NUCLEOTIDE SEQUENCE</scope>
</reference>